<feature type="region of interest" description="Disordered" evidence="1">
    <location>
        <begin position="1"/>
        <end position="22"/>
    </location>
</feature>
<evidence type="ECO:0000313" key="2">
    <source>
        <dbReference type="EMBL" id="JAD81496.1"/>
    </source>
</evidence>
<proteinExistence type="predicted"/>
<accession>A0A0A9D0Y3</accession>
<sequence>MDGVLSNKRAFTPSGKQNDGKSVSLMSTLFPGGYLKRIWGSIDGIGP</sequence>
<reference evidence="2" key="2">
    <citation type="journal article" date="2015" name="Data Brief">
        <title>Shoot transcriptome of the giant reed, Arundo donax.</title>
        <authorList>
            <person name="Barrero R.A."/>
            <person name="Guerrero F.D."/>
            <person name="Moolhuijzen P."/>
            <person name="Goolsby J.A."/>
            <person name="Tidwell J."/>
            <person name="Bellgard S.E."/>
            <person name="Bellgard M.I."/>
        </authorList>
    </citation>
    <scope>NUCLEOTIDE SEQUENCE</scope>
    <source>
        <tissue evidence="2">Shoot tissue taken approximately 20 cm above the soil surface</tissue>
    </source>
</reference>
<evidence type="ECO:0000256" key="1">
    <source>
        <dbReference type="SAM" id="MobiDB-lite"/>
    </source>
</evidence>
<dbReference type="EMBL" id="GBRH01216399">
    <property type="protein sequence ID" value="JAD81496.1"/>
    <property type="molecule type" value="Transcribed_RNA"/>
</dbReference>
<organism evidence="2">
    <name type="scientific">Arundo donax</name>
    <name type="common">Giant reed</name>
    <name type="synonym">Donax arundinaceus</name>
    <dbReference type="NCBI Taxonomy" id="35708"/>
    <lineage>
        <taxon>Eukaryota</taxon>
        <taxon>Viridiplantae</taxon>
        <taxon>Streptophyta</taxon>
        <taxon>Embryophyta</taxon>
        <taxon>Tracheophyta</taxon>
        <taxon>Spermatophyta</taxon>
        <taxon>Magnoliopsida</taxon>
        <taxon>Liliopsida</taxon>
        <taxon>Poales</taxon>
        <taxon>Poaceae</taxon>
        <taxon>PACMAD clade</taxon>
        <taxon>Arundinoideae</taxon>
        <taxon>Arundineae</taxon>
        <taxon>Arundo</taxon>
    </lineage>
</organism>
<protein>
    <submittedName>
        <fullName evidence="2">Uncharacterized protein</fullName>
    </submittedName>
</protein>
<reference evidence="2" key="1">
    <citation type="submission" date="2014-09" db="EMBL/GenBank/DDBJ databases">
        <authorList>
            <person name="Magalhaes I.L.F."/>
            <person name="Oliveira U."/>
            <person name="Santos F.R."/>
            <person name="Vidigal T.H.D.A."/>
            <person name="Brescovit A.D."/>
            <person name="Santos A.J."/>
        </authorList>
    </citation>
    <scope>NUCLEOTIDE SEQUENCE</scope>
    <source>
        <tissue evidence="2">Shoot tissue taken approximately 20 cm above the soil surface</tissue>
    </source>
</reference>
<name>A0A0A9D0Y3_ARUDO</name>
<dbReference type="AlphaFoldDB" id="A0A0A9D0Y3"/>